<dbReference type="Gene3D" id="3.90.226.10">
    <property type="entry name" value="2-enoyl-CoA Hydratase, Chain A, domain 1"/>
    <property type="match status" value="1"/>
</dbReference>
<dbReference type="SMART" id="SM00245">
    <property type="entry name" value="TSPc"/>
    <property type="match status" value="1"/>
</dbReference>
<keyword evidence="4" id="KW-1185">Reference proteome</keyword>
<dbReference type="GO" id="GO:0008233">
    <property type="term" value="F:peptidase activity"/>
    <property type="evidence" value="ECO:0007669"/>
    <property type="project" value="UniProtKB-KW"/>
</dbReference>
<evidence type="ECO:0000313" key="3">
    <source>
        <dbReference type="EMBL" id="CAL2107202.1"/>
    </source>
</evidence>
<dbReference type="Gene3D" id="1.25.40.10">
    <property type="entry name" value="Tetratricopeptide repeat domain"/>
    <property type="match status" value="1"/>
</dbReference>
<comment type="caution">
    <text evidence="3">The sequence shown here is derived from an EMBL/GenBank/DDBJ whole genome shotgun (WGS) entry which is preliminary data.</text>
</comment>
<dbReference type="EMBL" id="CAXJRC010000033">
    <property type="protein sequence ID" value="CAL2107202.1"/>
    <property type="molecule type" value="Genomic_DNA"/>
</dbReference>
<evidence type="ECO:0000256" key="1">
    <source>
        <dbReference type="PROSITE-ProRule" id="PRU00339"/>
    </source>
</evidence>
<sequence>MLIVFFEKKQKNKIKEFMKYLSSLLLIVNLIFGCVYGQKKVVEVKEKKSITKVLKKMPNASIQETITYYYKLKKEAFNSYNFDDENELNTLGYEYLNRGEVKEAIEIFKVLISEFPKAFNPYDSLGEAYFNDKNYELSIKNYEKSLVLNPENWGAERQIFKAQQKIKEKPTFRQVFTKEQYLEDIDELAKRIEKTHPNPFEFTSKKAFYELVENQKSNIKDKMTYGQFIWQLSPIIASIGCEHSHFDVFNQEDRMLPVNLRFPIEAELVNGELLVVKAHKSKVKLGANIKAINGVSIDVITSDIFKHIASNGHSLSLKNRVFSAYITSYIPYYFDFPTSYEVMFDDNRKMQLEMLKEFEYELKKKQLKFEIVEEKNIAKLKIPTFNYYGGERLRNYKKFIDESFKKLKKQKITNLIIDIRGNGGGCSCAAIHLLQYIAKEPFYYFAKNSPLPGDKNEADIKQLKDNKFSGSIYMIINGFNTSTSGHFLSLIKQNKIATLIGEESGASYYANGKVKGFLGTNTGVAYWISRAVYTTSAKDFPRNKGIIPEHIIYKTEYDIVNKNDAELEYTLRLIQDLEGQNNIKK</sequence>
<accession>A0ABM9PNC7</accession>
<dbReference type="GO" id="GO:0006508">
    <property type="term" value="P:proteolysis"/>
    <property type="evidence" value="ECO:0007669"/>
    <property type="project" value="UniProtKB-KW"/>
</dbReference>
<keyword evidence="3" id="KW-0378">Hydrolase</keyword>
<evidence type="ECO:0000313" key="4">
    <source>
        <dbReference type="Proteomes" id="UP001497602"/>
    </source>
</evidence>
<feature type="repeat" description="TPR" evidence="1">
    <location>
        <begin position="119"/>
        <end position="152"/>
    </location>
</feature>
<reference evidence="3 4" key="1">
    <citation type="submission" date="2024-05" db="EMBL/GenBank/DDBJ databases">
        <authorList>
            <person name="Duchaud E."/>
        </authorList>
    </citation>
    <scope>NUCLEOTIDE SEQUENCE [LARGE SCALE GENOMIC DNA]</scope>
    <source>
        <strain evidence="3">Ena-SAMPLE-TAB-13-05-2024-13:56:06:370-140305</strain>
    </source>
</reference>
<feature type="repeat" description="TPR" evidence="1">
    <location>
        <begin position="85"/>
        <end position="118"/>
    </location>
</feature>
<dbReference type="InterPro" id="IPR029045">
    <property type="entry name" value="ClpP/crotonase-like_dom_sf"/>
</dbReference>
<dbReference type="SUPFAM" id="SSF48452">
    <property type="entry name" value="TPR-like"/>
    <property type="match status" value="1"/>
</dbReference>
<dbReference type="SMART" id="SM00028">
    <property type="entry name" value="TPR"/>
    <property type="match status" value="2"/>
</dbReference>
<proteinExistence type="predicted"/>
<name>A0ABM9PNC7_9FLAO</name>
<gene>
    <name evidence="3" type="ORF">T190115A13A_30048</name>
</gene>
<dbReference type="PANTHER" id="PTHR32060:SF30">
    <property type="entry name" value="CARBOXY-TERMINAL PROCESSING PROTEASE CTPA"/>
    <property type="match status" value="1"/>
</dbReference>
<keyword evidence="3" id="KW-0645">Protease</keyword>
<dbReference type="SUPFAM" id="SSF52096">
    <property type="entry name" value="ClpP/crotonase"/>
    <property type="match status" value="1"/>
</dbReference>
<organism evidence="3 4">
    <name type="scientific">Tenacibaculum vairaonense</name>
    <dbReference type="NCBI Taxonomy" id="3137860"/>
    <lineage>
        <taxon>Bacteria</taxon>
        <taxon>Pseudomonadati</taxon>
        <taxon>Bacteroidota</taxon>
        <taxon>Flavobacteriia</taxon>
        <taxon>Flavobacteriales</taxon>
        <taxon>Flavobacteriaceae</taxon>
        <taxon>Tenacibaculum</taxon>
    </lineage>
</organism>
<dbReference type="InterPro" id="IPR011990">
    <property type="entry name" value="TPR-like_helical_dom_sf"/>
</dbReference>
<dbReference type="Proteomes" id="UP001497602">
    <property type="component" value="Unassembled WGS sequence"/>
</dbReference>
<dbReference type="PANTHER" id="PTHR32060">
    <property type="entry name" value="TAIL-SPECIFIC PROTEASE"/>
    <property type="match status" value="1"/>
</dbReference>
<evidence type="ECO:0000259" key="2">
    <source>
        <dbReference type="SMART" id="SM00245"/>
    </source>
</evidence>
<protein>
    <submittedName>
        <fullName evidence="3">C-terminal processing protease CtpA/Prc, contains a PDZ domain</fullName>
    </submittedName>
</protein>
<dbReference type="PROSITE" id="PS50005">
    <property type="entry name" value="TPR"/>
    <property type="match status" value="2"/>
</dbReference>
<dbReference type="Pfam" id="PF03572">
    <property type="entry name" value="Peptidase_S41"/>
    <property type="match status" value="1"/>
</dbReference>
<dbReference type="InterPro" id="IPR019734">
    <property type="entry name" value="TPR_rpt"/>
</dbReference>
<keyword evidence="1" id="KW-0802">TPR repeat</keyword>
<dbReference type="InterPro" id="IPR005151">
    <property type="entry name" value="Tail-specific_protease"/>
</dbReference>
<feature type="domain" description="Tail specific protease" evidence="2">
    <location>
        <begin position="355"/>
        <end position="553"/>
    </location>
</feature>